<organism evidence="1 2">
    <name type="scientific">Candidatus Kaiserbacteria bacterium CG10_big_fil_rev_8_21_14_0_10_47_16</name>
    <dbReference type="NCBI Taxonomy" id="1974608"/>
    <lineage>
        <taxon>Bacteria</taxon>
        <taxon>Candidatus Kaiseribacteriota</taxon>
    </lineage>
</organism>
<accession>A0A2H0UDJ0</accession>
<comment type="caution">
    <text evidence="1">The sequence shown here is derived from an EMBL/GenBank/DDBJ whole genome shotgun (WGS) entry which is preliminary data.</text>
</comment>
<dbReference type="EMBL" id="PFBI01000006">
    <property type="protein sequence ID" value="PIR84479.1"/>
    <property type="molecule type" value="Genomic_DNA"/>
</dbReference>
<evidence type="ECO:0000313" key="1">
    <source>
        <dbReference type="EMBL" id="PIR84479.1"/>
    </source>
</evidence>
<reference evidence="2" key="1">
    <citation type="submission" date="2017-09" db="EMBL/GenBank/DDBJ databases">
        <title>Depth-based differentiation of microbial function through sediment-hosted aquifers and enrichment of novel symbionts in the deep terrestrial subsurface.</title>
        <authorList>
            <person name="Probst A.J."/>
            <person name="Ladd B."/>
            <person name="Jarett J.K."/>
            <person name="Geller-Mcgrath D.E."/>
            <person name="Sieber C.M.K."/>
            <person name="Emerson J.B."/>
            <person name="Anantharaman K."/>
            <person name="Thomas B.C."/>
            <person name="Malmstrom R."/>
            <person name="Stieglmeier M."/>
            <person name="Klingl A."/>
            <person name="Woyke T."/>
            <person name="Ryan C.M."/>
            <person name="Banfield J.F."/>
        </authorList>
    </citation>
    <scope>NUCLEOTIDE SEQUENCE [LARGE SCALE GENOMIC DNA]</scope>
</reference>
<protein>
    <submittedName>
        <fullName evidence="1">Uncharacterized protein</fullName>
    </submittedName>
</protein>
<gene>
    <name evidence="1" type="ORF">COU16_02775</name>
</gene>
<dbReference type="Proteomes" id="UP000229344">
    <property type="component" value="Unassembled WGS sequence"/>
</dbReference>
<name>A0A2H0UDJ0_9BACT</name>
<dbReference type="AlphaFoldDB" id="A0A2H0UDJ0"/>
<proteinExistence type="predicted"/>
<evidence type="ECO:0000313" key="2">
    <source>
        <dbReference type="Proteomes" id="UP000229344"/>
    </source>
</evidence>
<sequence length="115" mass="12740">MKYSVIARTRLLHDGVVIADFNTDAIPSLAINVDTFLHHGLTEVLEHVQDALWPNQPLRACLAHLRSAPDGGVETVLIFTLAWRTGVSLTGFDFTVEPHADENFSTEHSLSRAYT</sequence>